<evidence type="ECO:0000313" key="3">
    <source>
        <dbReference type="EMBL" id="KIP09647.1"/>
    </source>
</evidence>
<dbReference type="InterPro" id="IPR039574">
    <property type="entry name" value="OGFr"/>
</dbReference>
<dbReference type="HOGENOM" id="CLU_032134_2_0_1"/>
<gene>
    <name evidence="3" type="ORF">PHLGIDRAFT_86230</name>
</gene>
<dbReference type="AlphaFoldDB" id="A0A0C3SB06"/>
<dbReference type="EMBL" id="KN840463">
    <property type="protein sequence ID" value="KIP09647.1"/>
    <property type="molecule type" value="Genomic_DNA"/>
</dbReference>
<dbReference type="Proteomes" id="UP000053257">
    <property type="component" value="Unassembled WGS sequence"/>
</dbReference>
<sequence>MSTAVPRDVALFLEGYPHAENVKPQAANLEFYTLKRRCRPDNLLVDEIHTKWAGDYRTLESNHGFIQWLFPIREQGMNYQSQPLQLHELEAMKADDEVIARLIKSYELMLDFYGMQLVSTETGLISRAEPQQKRAQRYNNLCRSPHNNLRITRILKCLSELGLERLNAGFILHVLNEQSERGELNTHMLESSMDNWWANCNRNTEEREWIGALIDRVREDADFVFTRQMYEDALERRRQTGRLVEQEPQ</sequence>
<evidence type="ECO:0000256" key="1">
    <source>
        <dbReference type="ARBA" id="ARBA00010365"/>
    </source>
</evidence>
<feature type="domain" description="Opioid growth factor receptor (OGFr) conserved" evidence="2">
    <location>
        <begin position="25"/>
        <end position="226"/>
    </location>
</feature>
<dbReference type="PANTHER" id="PTHR14015:SF2">
    <property type="entry name" value="OPIOID GROWTH FACTOR RECEPTOR (OGFR) CONSERVED DOMAIN-CONTAINING PROTEIN"/>
    <property type="match status" value="1"/>
</dbReference>
<dbReference type="GO" id="GO:0016020">
    <property type="term" value="C:membrane"/>
    <property type="evidence" value="ECO:0007669"/>
    <property type="project" value="InterPro"/>
</dbReference>
<dbReference type="OrthoDB" id="9030204at2759"/>
<keyword evidence="4" id="KW-1185">Reference proteome</keyword>
<comment type="similarity">
    <text evidence="1">Belongs to the opioid growth factor receptor family.</text>
</comment>
<evidence type="ECO:0000259" key="2">
    <source>
        <dbReference type="Pfam" id="PF04664"/>
    </source>
</evidence>
<evidence type="ECO:0000313" key="4">
    <source>
        <dbReference type="Proteomes" id="UP000053257"/>
    </source>
</evidence>
<name>A0A0C3SB06_PHLG1</name>
<accession>A0A0C3SB06</accession>
<dbReference type="Pfam" id="PF04664">
    <property type="entry name" value="OGFr_N"/>
    <property type="match status" value="1"/>
</dbReference>
<proteinExistence type="inferred from homology"/>
<dbReference type="PANTHER" id="PTHR14015">
    <property type="entry name" value="OPIOID GROWTH FACTOR RECEPTOR OGFR ZETA-TYPE OPIOID RECEPTOR"/>
    <property type="match status" value="1"/>
</dbReference>
<reference evidence="3 4" key="1">
    <citation type="journal article" date="2014" name="PLoS Genet.">
        <title>Analysis of the Phlebiopsis gigantea genome, transcriptome and secretome provides insight into its pioneer colonization strategies of wood.</title>
        <authorList>
            <person name="Hori C."/>
            <person name="Ishida T."/>
            <person name="Igarashi K."/>
            <person name="Samejima M."/>
            <person name="Suzuki H."/>
            <person name="Master E."/>
            <person name="Ferreira P."/>
            <person name="Ruiz-Duenas F.J."/>
            <person name="Held B."/>
            <person name="Canessa P."/>
            <person name="Larrondo L.F."/>
            <person name="Schmoll M."/>
            <person name="Druzhinina I.S."/>
            <person name="Kubicek C.P."/>
            <person name="Gaskell J.A."/>
            <person name="Kersten P."/>
            <person name="St John F."/>
            <person name="Glasner J."/>
            <person name="Sabat G."/>
            <person name="Splinter BonDurant S."/>
            <person name="Syed K."/>
            <person name="Yadav J."/>
            <person name="Mgbeahuruike A.C."/>
            <person name="Kovalchuk A."/>
            <person name="Asiegbu F.O."/>
            <person name="Lackner G."/>
            <person name="Hoffmeister D."/>
            <person name="Rencoret J."/>
            <person name="Gutierrez A."/>
            <person name="Sun H."/>
            <person name="Lindquist E."/>
            <person name="Barry K."/>
            <person name="Riley R."/>
            <person name="Grigoriev I.V."/>
            <person name="Henrissat B."/>
            <person name="Kues U."/>
            <person name="Berka R.M."/>
            <person name="Martinez A.T."/>
            <person name="Covert S.F."/>
            <person name="Blanchette R.A."/>
            <person name="Cullen D."/>
        </authorList>
    </citation>
    <scope>NUCLEOTIDE SEQUENCE [LARGE SCALE GENOMIC DNA]</scope>
    <source>
        <strain evidence="3 4">11061_1 CR5-6</strain>
    </source>
</reference>
<organism evidence="3 4">
    <name type="scientific">Phlebiopsis gigantea (strain 11061_1 CR5-6)</name>
    <name type="common">White-rot fungus</name>
    <name type="synonym">Peniophora gigantea</name>
    <dbReference type="NCBI Taxonomy" id="745531"/>
    <lineage>
        <taxon>Eukaryota</taxon>
        <taxon>Fungi</taxon>
        <taxon>Dikarya</taxon>
        <taxon>Basidiomycota</taxon>
        <taxon>Agaricomycotina</taxon>
        <taxon>Agaricomycetes</taxon>
        <taxon>Polyporales</taxon>
        <taxon>Phanerochaetaceae</taxon>
        <taxon>Phlebiopsis</taxon>
    </lineage>
</organism>
<dbReference type="GO" id="GO:0140625">
    <property type="term" value="F:opioid growth factor receptor activity"/>
    <property type="evidence" value="ECO:0007669"/>
    <property type="project" value="InterPro"/>
</dbReference>
<protein>
    <recommendedName>
        <fullName evidence="2">Opioid growth factor receptor (OGFr) conserved domain-containing protein</fullName>
    </recommendedName>
</protein>
<dbReference type="InterPro" id="IPR006757">
    <property type="entry name" value="OGF_rcpt"/>
</dbReference>